<dbReference type="VEuPathDB" id="TriTrypDB:LPAL13_240027000"/>
<evidence type="ECO:0000313" key="1">
    <source>
        <dbReference type="EMBL" id="AIN98829.1"/>
    </source>
</evidence>
<sequence>MGYGGPRIEFYTANQYSNYAAAIDRENAARVQSILRRRNGPAEQEEQRQREEAFRAYERAQGDEVARAHAKEAEALEQRRIKDERAQRQLANKTSRRPFTTVEVTLRRRRHTHLCRLAEPRKYPEAMIGSAMPHQGGRDGKLPTLGRNDAVYCAGVDRDRIVPSRPVLQCTTPPWVGSYSTHHGPHELEAQMAKEATAYYCARPAPQRSASEQAMRQQTLQGIAAEHAVAAQQSSTDVGTAEAFREEVRSSAADVAQQHGIGLNYVDDDARSIFSHGSSNGPIAATGNMHLSTSSTKVSVQLHLSRYGGAMTARRPQQPAKAAALEKMSLPELAERLVTIQIPTSVVQ</sequence>
<dbReference type="VEuPathDB" id="TriTrypDB:LPMP_241970"/>
<dbReference type="RefSeq" id="XP_010699536.1">
    <property type="nucleotide sequence ID" value="XM_010701234.1"/>
</dbReference>
<proteinExistence type="predicted"/>
<dbReference type="eggNOG" id="ENOG502S5R0">
    <property type="taxonomic scope" value="Eukaryota"/>
</dbReference>
<dbReference type="KEGG" id="lpan:LPMP_241970"/>
<evidence type="ECO:0000313" key="2">
    <source>
        <dbReference type="Proteomes" id="UP000063063"/>
    </source>
</evidence>
<accession>A0A088RU89</accession>
<dbReference type="OrthoDB" id="273050at2759"/>
<dbReference type="AlphaFoldDB" id="A0A088RU89"/>
<dbReference type="Proteomes" id="UP000063063">
    <property type="component" value="Chromosome 24"/>
</dbReference>
<keyword evidence="2" id="KW-1185">Reference proteome</keyword>
<protein>
    <submittedName>
        <fullName evidence="1">Uncharacterized protein</fullName>
    </submittedName>
</protein>
<organism evidence="1 2">
    <name type="scientific">Leishmania panamensis</name>
    <dbReference type="NCBI Taxonomy" id="5679"/>
    <lineage>
        <taxon>Eukaryota</taxon>
        <taxon>Discoba</taxon>
        <taxon>Euglenozoa</taxon>
        <taxon>Kinetoplastea</taxon>
        <taxon>Metakinetoplastina</taxon>
        <taxon>Trypanosomatida</taxon>
        <taxon>Trypanosomatidae</taxon>
        <taxon>Leishmaniinae</taxon>
        <taxon>Leishmania</taxon>
        <taxon>Leishmania guyanensis species complex</taxon>
    </lineage>
</organism>
<gene>
    <name evidence="1" type="ORF">LPMP_241970</name>
</gene>
<name>A0A088RU89_LEIPA</name>
<reference evidence="1 2" key="1">
    <citation type="journal article" date="2015" name="Sci. Rep.">
        <title>The genome of Leishmania panamensis: insights into genomics of the L. (Viannia) subgenus.</title>
        <authorList>
            <person name="Llanes A."/>
            <person name="Restrepo C.M."/>
            <person name="Vecchio G.D."/>
            <person name="Anguizola F.J."/>
            <person name="Lleonart R."/>
        </authorList>
    </citation>
    <scope>NUCLEOTIDE SEQUENCE [LARGE SCALE GENOMIC DNA]</scope>
    <source>
        <strain evidence="1 2">MHOM/PA/94/PSC-1</strain>
    </source>
</reference>
<dbReference type="GeneID" id="22575606"/>
<dbReference type="EMBL" id="CP009393">
    <property type="protein sequence ID" value="AIN98829.1"/>
    <property type="molecule type" value="Genomic_DNA"/>
</dbReference>